<evidence type="ECO:0000313" key="1">
    <source>
        <dbReference type="EMBL" id="KAI4803845.1"/>
    </source>
</evidence>
<accession>A0ACB9VV18</accession>
<evidence type="ECO:0000313" key="2">
    <source>
        <dbReference type="Proteomes" id="UP001057452"/>
    </source>
</evidence>
<dbReference type="EMBL" id="CM043799">
    <property type="protein sequence ID" value="KAI4803845.1"/>
    <property type="molecule type" value="Genomic_DNA"/>
</dbReference>
<gene>
    <name evidence="1" type="ORF">KUCAC02_025493</name>
</gene>
<comment type="caution">
    <text evidence="1">The sequence shown here is derived from an EMBL/GenBank/DDBJ whole genome shotgun (WGS) entry which is preliminary data.</text>
</comment>
<keyword evidence="2" id="KW-1185">Reference proteome</keyword>
<sequence length="155" mass="17137">MMEWLKKFLKAMISAKVRAFVKDYCKRNGLLTLSVFAVVTGCVLGFVLRTYNLSTQAKIYFSFPGELLMRMLKMLILPLITSSLMSGLSAMDTKASGRLGFLTITYYLWTTFIAVIVGIVLVLVIHPGTGTEKDGHHSHSGPVMTSADALLDLIR</sequence>
<reference evidence="1" key="1">
    <citation type="submission" date="2022-05" db="EMBL/GenBank/DDBJ databases">
        <title>Chromosome-level genome of Chaenocephalus aceratus.</title>
        <authorList>
            <person name="Park H."/>
        </authorList>
    </citation>
    <scope>NUCLEOTIDE SEQUENCE</scope>
    <source>
        <strain evidence="1">KU_202001</strain>
    </source>
</reference>
<protein>
    <submittedName>
        <fullName evidence="1">Uncharacterized protein</fullName>
    </submittedName>
</protein>
<dbReference type="Proteomes" id="UP001057452">
    <property type="component" value="Chromosome 15"/>
</dbReference>
<name>A0ACB9VV18_CHAAC</name>
<organism evidence="1 2">
    <name type="scientific">Chaenocephalus aceratus</name>
    <name type="common">Blackfin icefish</name>
    <name type="synonym">Chaenichthys aceratus</name>
    <dbReference type="NCBI Taxonomy" id="36190"/>
    <lineage>
        <taxon>Eukaryota</taxon>
        <taxon>Metazoa</taxon>
        <taxon>Chordata</taxon>
        <taxon>Craniata</taxon>
        <taxon>Vertebrata</taxon>
        <taxon>Euteleostomi</taxon>
        <taxon>Actinopterygii</taxon>
        <taxon>Neopterygii</taxon>
        <taxon>Teleostei</taxon>
        <taxon>Neoteleostei</taxon>
        <taxon>Acanthomorphata</taxon>
        <taxon>Eupercaria</taxon>
        <taxon>Perciformes</taxon>
        <taxon>Notothenioidei</taxon>
        <taxon>Channichthyidae</taxon>
        <taxon>Chaenocephalus</taxon>
    </lineage>
</organism>
<proteinExistence type="predicted"/>